<name>A0A6A6SZL8_9PLEO</name>
<evidence type="ECO:0000256" key="6">
    <source>
        <dbReference type="SAM" id="MobiDB-lite"/>
    </source>
</evidence>
<dbReference type="OrthoDB" id="27601at2759"/>
<dbReference type="Gene3D" id="3.20.20.105">
    <property type="entry name" value="Queuine tRNA-ribosyltransferase-like"/>
    <property type="match status" value="1"/>
</dbReference>
<gene>
    <name evidence="8" type="ORF">K491DRAFT_605655</name>
</gene>
<feature type="binding site" evidence="5">
    <location>
        <position position="373"/>
    </location>
    <ligand>
        <name>Zn(2+)</name>
        <dbReference type="ChEBI" id="CHEBI:29105"/>
    </ligand>
</feature>
<keyword evidence="4 5" id="KW-0862">Zinc</keyword>
<evidence type="ECO:0000256" key="1">
    <source>
        <dbReference type="ARBA" id="ARBA00022490"/>
    </source>
</evidence>
<evidence type="ECO:0000256" key="2">
    <source>
        <dbReference type="ARBA" id="ARBA00022694"/>
    </source>
</evidence>
<feature type="binding site" evidence="5">
    <location>
        <position position="347"/>
    </location>
    <ligand>
        <name>Zn(2+)</name>
        <dbReference type="ChEBI" id="CHEBI:29105"/>
    </ligand>
</feature>
<comment type="subunit">
    <text evidence="5">Heterodimer of a catalytic subunit and an accessory subunit.</text>
</comment>
<reference evidence="8" key="1">
    <citation type="journal article" date="2020" name="Stud. Mycol.">
        <title>101 Dothideomycetes genomes: a test case for predicting lifestyles and emergence of pathogens.</title>
        <authorList>
            <person name="Haridas S."/>
            <person name="Albert R."/>
            <person name="Binder M."/>
            <person name="Bloem J."/>
            <person name="Labutti K."/>
            <person name="Salamov A."/>
            <person name="Andreopoulos B."/>
            <person name="Baker S."/>
            <person name="Barry K."/>
            <person name="Bills G."/>
            <person name="Bluhm B."/>
            <person name="Cannon C."/>
            <person name="Castanera R."/>
            <person name="Culley D."/>
            <person name="Daum C."/>
            <person name="Ezra D."/>
            <person name="Gonzalez J."/>
            <person name="Henrissat B."/>
            <person name="Kuo A."/>
            <person name="Liang C."/>
            <person name="Lipzen A."/>
            <person name="Lutzoni F."/>
            <person name="Magnuson J."/>
            <person name="Mondo S."/>
            <person name="Nolan M."/>
            <person name="Ohm R."/>
            <person name="Pangilinan J."/>
            <person name="Park H.-J."/>
            <person name="Ramirez L."/>
            <person name="Alfaro M."/>
            <person name="Sun H."/>
            <person name="Tritt A."/>
            <person name="Yoshinaga Y."/>
            <person name="Zwiers L.-H."/>
            <person name="Turgeon B."/>
            <person name="Goodwin S."/>
            <person name="Spatafora J."/>
            <person name="Crous P."/>
            <person name="Grigoriev I."/>
        </authorList>
    </citation>
    <scope>NUCLEOTIDE SEQUENCE</scope>
    <source>
        <strain evidence="8">CBS 122681</strain>
    </source>
</reference>
<dbReference type="InterPro" id="IPR028592">
    <property type="entry name" value="QTRTD1"/>
</dbReference>
<keyword evidence="2 5" id="KW-0819">tRNA processing</keyword>
<sequence>MFEGDGTSKFSQLPPEMLDFTILKSTSALAPRLGRLSLPGRTPLLTPGFLGSTSRGVIPHISQDNFRKYTKLGGVYVALEDFIEKHPQKTPPIFSPDGPESLRRFIALPENTLLVFGARRQPPIPTPVANTNTEAAILTSVGFKSISSEYYAAAARKLQPDIVVGLADIPFGQETVGTKRKDKMSDRTENWTRDIIAKRNDIEKGGEEKRWNIFAPLLPIDRDLQSWYLEHLVDEMADKIQGMAIYDAYLLDDLPEELHHLPRLSFHVPASPHELLRQISLGMDLFTVPFISDATDAGIALDFTFPAPTKPKDMQRSSRHSLGIDMWQSAYSSSVTPLTEGCECYACTKHHRAYVQHLFSAKEMLGWVLIQLHNHAILSSFFSGVRSSIESGTFEEDMAAFEAFYDPNLPEKTGQGPRVRGYQFKAEDHGKAEKKNAKAFRKFDGEGTEEKVKVYAAHGQQPSKKKAVEDRIDDEALIGLVDLANVEGVEGLSIEDDSQGYREPQAAIEHRS</sequence>
<dbReference type="AlphaFoldDB" id="A0A6A6SZL8"/>
<evidence type="ECO:0000256" key="5">
    <source>
        <dbReference type="HAMAP-Rule" id="MF_03043"/>
    </source>
</evidence>
<dbReference type="EMBL" id="MU004411">
    <property type="protein sequence ID" value="KAF2652063.1"/>
    <property type="molecule type" value="Genomic_DNA"/>
</dbReference>
<evidence type="ECO:0000313" key="8">
    <source>
        <dbReference type="EMBL" id="KAF2652063.1"/>
    </source>
</evidence>
<dbReference type="GO" id="GO:0005737">
    <property type="term" value="C:cytoplasm"/>
    <property type="evidence" value="ECO:0007669"/>
    <property type="project" value="UniProtKB-SubCell"/>
</dbReference>
<comment type="cofactor">
    <cofactor evidence="5">
        <name>Zn(2+)</name>
        <dbReference type="ChEBI" id="CHEBI:29105"/>
    </cofactor>
    <text evidence="5">Binds 1 zinc ion per subunit.</text>
</comment>
<dbReference type="NCBIfam" id="TIGR00449">
    <property type="entry name" value="tgt_general"/>
    <property type="match status" value="1"/>
</dbReference>
<protein>
    <recommendedName>
        <fullName evidence="5">Queuine tRNA-ribosyltransferase accessory subunit 2</fullName>
    </recommendedName>
    <alternativeName>
        <fullName evidence="5">Queuine tRNA-ribosyltransferase domain-containing protein 1</fullName>
    </alternativeName>
</protein>
<keyword evidence="3 5" id="KW-0479">Metal-binding</keyword>
<feature type="binding site" evidence="5">
    <location>
        <position position="342"/>
    </location>
    <ligand>
        <name>Zn(2+)</name>
        <dbReference type="ChEBI" id="CHEBI:29105"/>
    </ligand>
</feature>
<dbReference type="HAMAP" id="MF_03043">
    <property type="entry name" value="QTRT2"/>
    <property type="match status" value="1"/>
</dbReference>
<feature type="region of interest" description="Disordered" evidence="6">
    <location>
        <begin position="492"/>
        <end position="512"/>
    </location>
</feature>
<comment type="function">
    <text evidence="5">Non-catalytic subunit of the queuine tRNA-ribosyltransferase (TGT) that catalyzes the base-exchange of a guanine (G) residue with queuine (Q) at position 34 (anticodon wobble position) in tRNAs with GU(N) anticodons (tRNA-Asp, -Asn, -His and -Tyr), resulting in the hypermodified nucleoside queuosine (7-(((4,5-cis-dihydroxy-2-cyclopenten-1-yl)amino)methyl)-7-deazaguanosine).</text>
</comment>
<dbReference type="GO" id="GO:0046872">
    <property type="term" value="F:metal ion binding"/>
    <property type="evidence" value="ECO:0007669"/>
    <property type="project" value="UniProtKB-KW"/>
</dbReference>
<keyword evidence="1 5" id="KW-0963">Cytoplasm</keyword>
<comment type="subcellular location">
    <subcellularLocation>
        <location evidence="5">Cytoplasm</location>
    </subcellularLocation>
</comment>
<dbReference type="Pfam" id="PF01702">
    <property type="entry name" value="TGT"/>
    <property type="match status" value="1"/>
</dbReference>
<dbReference type="InterPro" id="IPR002616">
    <property type="entry name" value="tRNA_ribo_trans-like"/>
</dbReference>
<dbReference type="GO" id="GO:0008479">
    <property type="term" value="F:tRNA-guanosine(34) queuine transglycosylase activity"/>
    <property type="evidence" value="ECO:0007669"/>
    <property type="project" value="UniProtKB-UniRule"/>
</dbReference>
<evidence type="ECO:0000259" key="7">
    <source>
        <dbReference type="Pfam" id="PF01702"/>
    </source>
</evidence>
<comment type="similarity">
    <text evidence="5">Belongs to the queuine tRNA-ribosyltransferase family. QTRT2 subfamily.</text>
</comment>
<evidence type="ECO:0000313" key="9">
    <source>
        <dbReference type="Proteomes" id="UP000799324"/>
    </source>
</evidence>
<evidence type="ECO:0000256" key="4">
    <source>
        <dbReference type="ARBA" id="ARBA00022833"/>
    </source>
</evidence>
<accession>A0A6A6SZL8</accession>
<dbReference type="InterPro" id="IPR050852">
    <property type="entry name" value="Queuine_tRNA-ribosyltrfase"/>
</dbReference>
<keyword evidence="9" id="KW-1185">Reference proteome</keyword>
<feature type="binding site" evidence="5">
    <location>
        <position position="344"/>
    </location>
    <ligand>
        <name>Zn(2+)</name>
        <dbReference type="ChEBI" id="CHEBI:29105"/>
    </ligand>
</feature>
<evidence type="ECO:0000256" key="3">
    <source>
        <dbReference type="ARBA" id="ARBA00022723"/>
    </source>
</evidence>
<feature type="domain" description="tRNA-guanine(15) transglycosylase-like" evidence="7">
    <location>
        <begin position="31"/>
        <end position="404"/>
    </location>
</feature>
<dbReference type="Proteomes" id="UP000799324">
    <property type="component" value="Unassembled WGS sequence"/>
</dbReference>
<dbReference type="SUPFAM" id="SSF51713">
    <property type="entry name" value="tRNA-guanine transglycosylase"/>
    <property type="match status" value="1"/>
</dbReference>
<proteinExistence type="inferred from homology"/>
<dbReference type="PANTHER" id="PTHR46064:SF1">
    <property type="entry name" value="QUEUINE TRNA-RIBOSYLTRANSFERASE ACCESSORY SUBUNIT 2"/>
    <property type="match status" value="1"/>
</dbReference>
<dbReference type="GO" id="GO:0006400">
    <property type="term" value="P:tRNA modification"/>
    <property type="evidence" value="ECO:0007669"/>
    <property type="project" value="InterPro"/>
</dbReference>
<organism evidence="8 9">
    <name type="scientific">Lophiostoma macrostomum CBS 122681</name>
    <dbReference type="NCBI Taxonomy" id="1314788"/>
    <lineage>
        <taxon>Eukaryota</taxon>
        <taxon>Fungi</taxon>
        <taxon>Dikarya</taxon>
        <taxon>Ascomycota</taxon>
        <taxon>Pezizomycotina</taxon>
        <taxon>Dothideomycetes</taxon>
        <taxon>Pleosporomycetidae</taxon>
        <taxon>Pleosporales</taxon>
        <taxon>Lophiostomataceae</taxon>
        <taxon>Lophiostoma</taxon>
    </lineage>
</organism>
<dbReference type="PANTHER" id="PTHR46064">
    <property type="entry name" value="QUEUINE TRNA-RIBOSYLTRANSFERASE ACCESSORY SUBUNIT 2"/>
    <property type="match status" value="1"/>
</dbReference>
<dbReference type="InterPro" id="IPR036511">
    <property type="entry name" value="TGT-like_sf"/>
</dbReference>